<dbReference type="NCBIfam" id="NF008043">
    <property type="entry name" value="PRK10775.1"/>
    <property type="match status" value="1"/>
</dbReference>
<gene>
    <name evidence="9 12" type="primary">ftsQ</name>
    <name evidence="12" type="ORF">FE394_01565</name>
</gene>
<dbReference type="HAMAP" id="MF_00911">
    <property type="entry name" value="FtsQ_subfam"/>
    <property type="match status" value="1"/>
</dbReference>
<evidence type="ECO:0000256" key="6">
    <source>
        <dbReference type="ARBA" id="ARBA00022989"/>
    </source>
</evidence>
<dbReference type="PANTHER" id="PTHR35851:SF1">
    <property type="entry name" value="CELL DIVISION PROTEIN FTSQ"/>
    <property type="match status" value="1"/>
</dbReference>
<proteinExistence type="inferred from homology"/>
<evidence type="ECO:0000256" key="4">
    <source>
        <dbReference type="ARBA" id="ARBA00022618"/>
    </source>
</evidence>
<evidence type="ECO:0000256" key="7">
    <source>
        <dbReference type="ARBA" id="ARBA00023136"/>
    </source>
</evidence>
<keyword evidence="3 9" id="KW-0997">Cell inner membrane</keyword>
<evidence type="ECO:0000256" key="2">
    <source>
        <dbReference type="ARBA" id="ARBA00022475"/>
    </source>
</evidence>
<evidence type="ECO:0000256" key="3">
    <source>
        <dbReference type="ARBA" id="ARBA00022519"/>
    </source>
</evidence>
<dbReference type="RefSeq" id="WP_319924642.1">
    <property type="nucleotide sequence ID" value="NZ_VCDO01000033.1"/>
</dbReference>
<reference evidence="13" key="1">
    <citation type="journal article" date="2024" name="Toxins">
        <title>Genome Sequence Analysis of Native Xenorhabdus Strains Isolated from Entomopathogenic Nematodes in Argentina.</title>
        <authorList>
            <person name="Palma L."/>
            <person name="Frizzo L."/>
            <person name="Kaiser S."/>
            <person name="Berry C."/>
            <person name="Caballero P."/>
            <person name="Bode H.B."/>
            <person name="Del Valle E.E."/>
        </authorList>
    </citation>
    <scope>NUCLEOTIDE SEQUENCE [LARGE SCALE GENOMIC DNA]</scope>
    <source>
        <strain evidence="13">Reich</strain>
    </source>
</reference>
<dbReference type="InterPro" id="IPR045335">
    <property type="entry name" value="FtsQ_C_sf"/>
</dbReference>
<dbReference type="Gene3D" id="3.40.50.11690">
    <property type="entry name" value="Cell division protein FtsQ/DivIB"/>
    <property type="match status" value="1"/>
</dbReference>
<protein>
    <recommendedName>
        <fullName evidence="9">Cell division protein FtsQ</fullName>
    </recommendedName>
</protein>
<dbReference type="Gene3D" id="3.10.20.310">
    <property type="entry name" value="membrane protein fhac"/>
    <property type="match status" value="1"/>
</dbReference>
<sequence>MSQAARNIRERERESETQGSRPSNGYYLAGIIFFLMVVGTIIWGSWITLDWMKDSNRLPLSKLVLTGERHYTKNDDVRQTILSLGTPGTFMTQDVNVIQEKIEQLPWIRQVTVRKQWPDELKIHLVEYVPYVRWNDTQMLDAEGRVFSLPMERSVNGQYPMLYGPEGKEKEVLEGYRSMAALLAEHQIKLKAVIMTARNSWQLILDNDIRLELGSRDKMERIKRFIELYPVLLKNTEKRVAYVDLRYDSGAAVGWAPLLTDTPVSKAGQENKQ</sequence>
<name>A0ABU4SH14_9GAMM</name>
<keyword evidence="6 9" id="KW-1133">Transmembrane helix</keyword>
<comment type="caution">
    <text evidence="12">The sequence shown here is derived from an EMBL/GenBank/DDBJ whole genome shotgun (WGS) entry which is preliminary data.</text>
</comment>
<evidence type="ECO:0000256" key="8">
    <source>
        <dbReference type="ARBA" id="ARBA00023306"/>
    </source>
</evidence>
<comment type="similarity">
    <text evidence="9">Belongs to the FtsQ/DivIB family. FtsQ subfamily.</text>
</comment>
<keyword evidence="5 9" id="KW-0812">Transmembrane</keyword>
<dbReference type="GO" id="GO:0051301">
    <property type="term" value="P:cell division"/>
    <property type="evidence" value="ECO:0007669"/>
    <property type="project" value="UniProtKB-KW"/>
</dbReference>
<dbReference type="PANTHER" id="PTHR35851">
    <property type="entry name" value="CELL DIVISION PROTEIN FTSQ"/>
    <property type="match status" value="1"/>
</dbReference>
<dbReference type="Proteomes" id="UP001271640">
    <property type="component" value="Unassembled WGS sequence"/>
</dbReference>
<evidence type="ECO:0000256" key="10">
    <source>
        <dbReference type="SAM" id="MobiDB-lite"/>
    </source>
</evidence>
<keyword evidence="8 9" id="KW-0131">Cell cycle</keyword>
<dbReference type="EMBL" id="VCDP01000004">
    <property type="protein sequence ID" value="MDX7997918.1"/>
    <property type="molecule type" value="Genomic_DNA"/>
</dbReference>
<keyword evidence="4 9" id="KW-0132">Cell division</keyword>
<dbReference type="PROSITE" id="PS51779">
    <property type="entry name" value="POTRA"/>
    <property type="match status" value="1"/>
</dbReference>
<dbReference type="InterPro" id="IPR013685">
    <property type="entry name" value="POTRA_FtsQ_type"/>
</dbReference>
<keyword evidence="2 9" id="KW-1003">Cell membrane</keyword>
<feature type="region of interest" description="Disordered" evidence="10">
    <location>
        <begin position="1"/>
        <end position="21"/>
    </location>
</feature>
<dbReference type="InterPro" id="IPR034746">
    <property type="entry name" value="POTRA"/>
</dbReference>
<comment type="subcellular location">
    <subcellularLocation>
        <location evidence="9">Cell inner membrane</location>
        <topology evidence="9">Single-pass type II membrane protein</topology>
    </subcellularLocation>
    <subcellularLocation>
        <location evidence="1">Membrane</location>
    </subcellularLocation>
    <text evidence="9">Localizes to the division septum.</text>
</comment>
<evidence type="ECO:0000256" key="1">
    <source>
        <dbReference type="ARBA" id="ARBA00004370"/>
    </source>
</evidence>
<comment type="function">
    <text evidence="9">Essential cell division protein. May link together the upstream cell division proteins, which are predominantly cytoplasmic, with the downstream cell division proteins, which are predominantly periplasmic. May control correct divisome assembly.</text>
</comment>
<evidence type="ECO:0000313" key="13">
    <source>
        <dbReference type="Proteomes" id="UP001271640"/>
    </source>
</evidence>
<keyword evidence="13" id="KW-1185">Reference proteome</keyword>
<dbReference type="Pfam" id="PF03799">
    <property type="entry name" value="FtsQ_DivIB_C"/>
    <property type="match status" value="1"/>
</dbReference>
<keyword evidence="7 9" id="KW-0472">Membrane</keyword>
<feature type="transmembrane region" description="Helical" evidence="9">
    <location>
        <begin position="26"/>
        <end position="49"/>
    </location>
</feature>
<feature type="domain" description="POTRA" evidence="11">
    <location>
        <begin position="58"/>
        <end position="128"/>
    </location>
</feature>
<accession>A0ABU4SH14</accession>
<dbReference type="InterPro" id="IPR005548">
    <property type="entry name" value="Cell_div_FtsQ/DivIB_C"/>
</dbReference>
<dbReference type="InterPro" id="IPR026579">
    <property type="entry name" value="FtsQ"/>
</dbReference>
<evidence type="ECO:0000256" key="5">
    <source>
        <dbReference type="ARBA" id="ARBA00022692"/>
    </source>
</evidence>
<evidence type="ECO:0000259" key="11">
    <source>
        <dbReference type="PROSITE" id="PS51779"/>
    </source>
</evidence>
<dbReference type="Pfam" id="PF08478">
    <property type="entry name" value="POTRA_1"/>
    <property type="match status" value="1"/>
</dbReference>
<comment type="subunit">
    <text evidence="9">Part of a complex composed of FtsB, FtsL and FtsQ.</text>
</comment>
<organism evidence="12 13">
    <name type="scientific">Xenorhabdus littoralis</name>
    <dbReference type="NCBI Taxonomy" id="2582835"/>
    <lineage>
        <taxon>Bacteria</taxon>
        <taxon>Pseudomonadati</taxon>
        <taxon>Pseudomonadota</taxon>
        <taxon>Gammaproteobacteria</taxon>
        <taxon>Enterobacterales</taxon>
        <taxon>Morganellaceae</taxon>
        <taxon>Xenorhabdus</taxon>
    </lineage>
</organism>
<evidence type="ECO:0000313" key="12">
    <source>
        <dbReference type="EMBL" id="MDX7997918.1"/>
    </source>
</evidence>
<feature type="compositionally biased region" description="Basic and acidic residues" evidence="10">
    <location>
        <begin position="7"/>
        <end position="16"/>
    </location>
</feature>
<evidence type="ECO:0000256" key="9">
    <source>
        <dbReference type="HAMAP-Rule" id="MF_00911"/>
    </source>
</evidence>